<feature type="compositionally biased region" description="Basic and acidic residues" evidence="4">
    <location>
        <begin position="1"/>
        <end position="14"/>
    </location>
</feature>
<feature type="region of interest" description="Disordered" evidence="4">
    <location>
        <begin position="608"/>
        <end position="641"/>
    </location>
</feature>
<dbReference type="GO" id="GO:0015631">
    <property type="term" value="F:tubulin binding"/>
    <property type="evidence" value="ECO:0007669"/>
    <property type="project" value="TreeGrafter"/>
</dbReference>
<feature type="compositionally biased region" description="Basic and acidic residues" evidence="4">
    <location>
        <begin position="39"/>
        <end position="62"/>
    </location>
</feature>
<evidence type="ECO:0000256" key="1">
    <source>
        <dbReference type="ARBA" id="ARBA00022598"/>
    </source>
</evidence>
<feature type="compositionally biased region" description="Basic and acidic residues" evidence="4">
    <location>
        <begin position="628"/>
        <end position="638"/>
    </location>
</feature>
<dbReference type="InterPro" id="IPR004344">
    <property type="entry name" value="TTL/TTLL_fam"/>
</dbReference>
<dbReference type="SUPFAM" id="SSF56059">
    <property type="entry name" value="Glutathione synthetase ATP-binding domain-like"/>
    <property type="match status" value="1"/>
</dbReference>
<dbReference type="PANTHER" id="PTHR12241">
    <property type="entry name" value="TUBULIN POLYGLUTAMYLASE"/>
    <property type="match status" value="1"/>
</dbReference>
<gene>
    <name evidence="5" type="ORF">GTHE00462_LOCUS10256</name>
</gene>
<reference evidence="5" key="1">
    <citation type="submission" date="2021-01" db="EMBL/GenBank/DDBJ databases">
        <authorList>
            <person name="Corre E."/>
            <person name="Pelletier E."/>
            <person name="Niang G."/>
            <person name="Scheremetjew M."/>
            <person name="Finn R."/>
            <person name="Kale V."/>
            <person name="Holt S."/>
            <person name="Cochrane G."/>
            <person name="Meng A."/>
            <person name="Brown T."/>
            <person name="Cohen L."/>
        </authorList>
    </citation>
    <scope>NUCLEOTIDE SEQUENCE</scope>
    <source>
        <strain evidence="5">CCMP 2712</strain>
    </source>
</reference>
<sequence length="756" mass="84327">MSRLFDKLVGDHRPSSGSQESLNALIPNTADISPASQAQEKKEQEKEEQVADGSGVKEKEQNPSEAALTADLVGLHVSERCPPVTAPTVDLVATETKDSMHPSSWSKILMSTTEYLDFVKVDESAVRVKDRKCSCFVFRDFSISQSDVVKLEPRTRVNRFSEMNSIAGNKCSLFRQLNRLRRIFPSSFDFFPPSWNFPAERKLFQTVVEQRKFYILKPGQGSQGKGIKIARGDSVMGTYESMGASRSPKATNDSPHRPPAVSSPKKTSSSPTGGRRAHPQVCVQEVIEPQLIEQCKFDLRLYVMVESVDPPRAFLFRSAMLRRCMEEYQPPHADVKNSKFSVLTNTSINKKYQPEWASRSASSSCKMPLHTMFETLRAKGVDRDDLWSSIMKIVENSLLALWPRLLLHNRCCRTEDGSEVSKSFQLLGFDILVDSRNKPFLLEINSHPSMAVESSVDSCIKRPVLGAMLGLLCRKEPETLAAMLPEMKAGGCLSLYSKDGMEKSKQICDDVSWARRLVDPVAIQESSRALGLLKNVLRVFESIKLLDSKNKIISSWHPCTAGNNYSAAESESPSRIGPYGVWVFFSALLKLGMDEEDILEVFQMARPKKRPVKTKRDPPPSQLSSPNGRDKQQQKEETAGQQTAFGVSLQELQEMTCSGCWGISFDRFIDGMLDIAASIQESSYGDAEDKLKDDAQEEGLIAEIMEGLVLAISVIINEGTLPDHVQHFFTDLSSVRHSELRNPADFSLSMEEAISP</sequence>
<dbReference type="GO" id="GO:0036064">
    <property type="term" value="C:ciliary basal body"/>
    <property type="evidence" value="ECO:0007669"/>
    <property type="project" value="TreeGrafter"/>
</dbReference>
<organism evidence="5">
    <name type="scientific">Guillardia theta</name>
    <name type="common">Cryptophyte</name>
    <name type="synonym">Cryptomonas phi</name>
    <dbReference type="NCBI Taxonomy" id="55529"/>
    <lineage>
        <taxon>Eukaryota</taxon>
        <taxon>Cryptophyceae</taxon>
        <taxon>Pyrenomonadales</taxon>
        <taxon>Geminigeraceae</taxon>
        <taxon>Guillardia</taxon>
    </lineage>
</organism>
<dbReference type="PANTHER" id="PTHR12241:SF154">
    <property type="entry name" value="TUBULIN POLYGLUTAMYLASE TTLL11"/>
    <property type="match status" value="1"/>
</dbReference>
<proteinExistence type="predicted"/>
<dbReference type="PROSITE" id="PS51221">
    <property type="entry name" value="TTL"/>
    <property type="match status" value="1"/>
</dbReference>
<feature type="region of interest" description="Disordered" evidence="4">
    <location>
        <begin position="1"/>
        <end position="64"/>
    </location>
</feature>
<protein>
    <submittedName>
        <fullName evidence="5">Uncharacterized protein</fullName>
    </submittedName>
</protein>
<dbReference type="GO" id="GO:0000226">
    <property type="term" value="P:microtubule cytoskeleton organization"/>
    <property type="evidence" value="ECO:0007669"/>
    <property type="project" value="TreeGrafter"/>
</dbReference>
<feature type="region of interest" description="Disordered" evidence="4">
    <location>
        <begin position="238"/>
        <end position="278"/>
    </location>
</feature>
<dbReference type="EMBL" id="HBKN01013140">
    <property type="protein sequence ID" value="CAE2286701.1"/>
    <property type="molecule type" value="Transcribed_RNA"/>
</dbReference>
<dbReference type="GO" id="GO:0005524">
    <property type="term" value="F:ATP binding"/>
    <property type="evidence" value="ECO:0007669"/>
    <property type="project" value="UniProtKB-KW"/>
</dbReference>
<dbReference type="Gene3D" id="3.30.470.20">
    <property type="entry name" value="ATP-grasp fold, B domain"/>
    <property type="match status" value="1"/>
</dbReference>
<keyword evidence="1" id="KW-0436">Ligase</keyword>
<name>A0A7S4NHJ0_GUITH</name>
<dbReference type="GO" id="GO:0070740">
    <property type="term" value="F:tubulin-glutamic acid ligase activity"/>
    <property type="evidence" value="ECO:0007669"/>
    <property type="project" value="TreeGrafter"/>
</dbReference>
<evidence type="ECO:0000256" key="3">
    <source>
        <dbReference type="ARBA" id="ARBA00022840"/>
    </source>
</evidence>
<keyword evidence="2" id="KW-0547">Nucleotide-binding</keyword>
<evidence type="ECO:0000256" key="2">
    <source>
        <dbReference type="ARBA" id="ARBA00022741"/>
    </source>
</evidence>
<dbReference type="Pfam" id="PF03133">
    <property type="entry name" value="TTL"/>
    <property type="match status" value="1"/>
</dbReference>
<evidence type="ECO:0000256" key="4">
    <source>
        <dbReference type="SAM" id="MobiDB-lite"/>
    </source>
</evidence>
<dbReference type="AlphaFoldDB" id="A0A7S4NHJ0"/>
<evidence type="ECO:0000313" key="5">
    <source>
        <dbReference type="EMBL" id="CAE2286701.1"/>
    </source>
</evidence>
<accession>A0A7S4NHJ0</accession>
<keyword evidence="3" id="KW-0067">ATP-binding</keyword>
<feature type="compositionally biased region" description="Low complexity" evidence="4">
    <location>
        <begin position="262"/>
        <end position="274"/>
    </location>
</feature>